<accession>A0A1I5VAV9</accession>
<dbReference type="OrthoDB" id="9799092at2"/>
<sequence>MKLGLLKNEVKLSPYDGEWGKEFDRVKLEILEATGLLEDRIQHIGSTAIKNMPAKPIIDILIGIDDISNVDKAIFKQLQSIGFLRLRVERPGEIVLAKFTDETYEVKTHFIHMVDFEEELWCNQLFFRNYLNSNEKAKEAYMNIKIQSAKQKNINISAYTDLKEPFVKSIYSKRTSKEVN</sequence>
<keyword evidence="2" id="KW-1185">Reference proteome</keyword>
<dbReference type="InterPro" id="IPR007344">
    <property type="entry name" value="GrpB/CoaE"/>
</dbReference>
<organism evidence="1 2">
    <name type="scientific">Psychrobacillus psychrotolerans</name>
    <dbReference type="NCBI Taxonomy" id="126156"/>
    <lineage>
        <taxon>Bacteria</taxon>
        <taxon>Bacillati</taxon>
        <taxon>Bacillota</taxon>
        <taxon>Bacilli</taxon>
        <taxon>Bacillales</taxon>
        <taxon>Bacillaceae</taxon>
        <taxon>Psychrobacillus</taxon>
    </lineage>
</organism>
<dbReference type="Gene3D" id="3.30.460.10">
    <property type="entry name" value="Beta Polymerase, domain 2"/>
    <property type="match status" value="1"/>
</dbReference>
<dbReference type="Pfam" id="PF04229">
    <property type="entry name" value="GrpB"/>
    <property type="match status" value="1"/>
</dbReference>
<dbReference type="STRING" id="126156.SAMN05421670_0738"/>
<protein>
    <submittedName>
        <fullName evidence="1">GrpB domain, predicted nucleotidyltransferase, UPF0157 family</fullName>
    </submittedName>
</protein>
<dbReference type="GO" id="GO:0016740">
    <property type="term" value="F:transferase activity"/>
    <property type="evidence" value="ECO:0007669"/>
    <property type="project" value="UniProtKB-KW"/>
</dbReference>
<keyword evidence="1" id="KW-0808">Transferase</keyword>
<reference evidence="2" key="1">
    <citation type="submission" date="2016-10" db="EMBL/GenBank/DDBJ databases">
        <authorList>
            <person name="Varghese N."/>
            <person name="Submissions S."/>
        </authorList>
    </citation>
    <scope>NUCLEOTIDE SEQUENCE [LARGE SCALE GENOMIC DNA]</scope>
    <source>
        <strain evidence="2">DSM 11706</strain>
    </source>
</reference>
<dbReference type="Proteomes" id="UP000198734">
    <property type="component" value="Unassembled WGS sequence"/>
</dbReference>
<evidence type="ECO:0000313" key="1">
    <source>
        <dbReference type="EMBL" id="SFQ04649.1"/>
    </source>
</evidence>
<gene>
    <name evidence="1" type="ORF">SAMN05421670_0738</name>
</gene>
<evidence type="ECO:0000313" key="2">
    <source>
        <dbReference type="Proteomes" id="UP000198734"/>
    </source>
</evidence>
<dbReference type="PANTHER" id="PTHR34822:SF1">
    <property type="entry name" value="GRPB FAMILY PROTEIN"/>
    <property type="match status" value="1"/>
</dbReference>
<dbReference type="RefSeq" id="WP_093534284.1">
    <property type="nucleotide sequence ID" value="NZ_FOXU01000001.1"/>
</dbReference>
<dbReference type="AlphaFoldDB" id="A0A1I5VAV9"/>
<name>A0A1I5VAV9_9BACI</name>
<dbReference type="PANTHER" id="PTHR34822">
    <property type="entry name" value="GRPB DOMAIN PROTEIN (AFU_ORTHOLOGUE AFUA_1G01530)"/>
    <property type="match status" value="1"/>
</dbReference>
<dbReference type="EMBL" id="FOXU01000001">
    <property type="protein sequence ID" value="SFQ04649.1"/>
    <property type="molecule type" value="Genomic_DNA"/>
</dbReference>
<dbReference type="InterPro" id="IPR043519">
    <property type="entry name" value="NT_sf"/>
</dbReference>
<proteinExistence type="predicted"/>
<dbReference type="SUPFAM" id="SSF81301">
    <property type="entry name" value="Nucleotidyltransferase"/>
    <property type="match status" value="1"/>
</dbReference>